<dbReference type="NCBIfam" id="TIGR00184">
    <property type="entry name" value="purA"/>
    <property type="match status" value="1"/>
</dbReference>
<keyword evidence="3 8" id="KW-0479">Metal-binding</keyword>
<evidence type="ECO:0000256" key="5">
    <source>
        <dbReference type="ARBA" id="ARBA00022755"/>
    </source>
</evidence>
<dbReference type="EMBL" id="AWXV01000004">
    <property type="protein sequence ID" value="KIE63822.1"/>
    <property type="molecule type" value="Genomic_DNA"/>
</dbReference>
<evidence type="ECO:0000256" key="10">
    <source>
        <dbReference type="RuleBase" id="RU000520"/>
    </source>
</evidence>
<evidence type="ECO:0000256" key="9">
    <source>
        <dbReference type="PROSITE-ProRule" id="PRU10134"/>
    </source>
</evidence>
<feature type="binding site" description="in other chain" evidence="8">
    <location>
        <begin position="50"/>
        <end position="53"/>
    </location>
    <ligand>
        <name>IMP</name>
        <dbReference type="ChEBI" id="CHEBI:58053"/>
        <note>ligand shared between dimeric partners</note>
    </ligand>
</feature>
<dbReference type="InterPro" id="IPR042109">
    <property type="entry name" value="Adenylosuccinate_synth_dom1"/>
</dbReference>
<dbReference type="PROSITE" id="PS01266">
    <property type="entry name" value="ADENYLOSUCCIN_SYN_1"/>
    <property type="match status" value="1"/>
</dbReference>
<dbReference type="AlphaFoldDB" id="A0A0C1RZV2"/>
<feature type="active site" description="Proton acceptor" evidence="8">
    <location>
        <position position="50"/>
    </location>
</feature>
<protein>
    <recommendedName>
        <fullName evidence="8 10">Adenylosuccinate synthetase</fullName>
        <shortName evidence="8">AMPSase</shortName>
        <shortName evidence="8">AdSS</shortName>
        <ecNumber evidence="8 10">6.3.4.4</ecNumber>
    </recommendedName>
    <alternativeName>
        <fullName evidence="8">IMP--aspartate ligase</fullName>
    </alternativeName>
</protein>
<feature type="binding site" evidence="8">
    <location>
        <position position="178"/>
    </location>
    <ligand>
        <name>IMP</name>
        <dbReference type="ChEBI" id="CHEBI:58053"/>
        <note>ligand shared between dimeric partners</note>
    </ligand>
</feature>
<feature type="binding site" description="in other chain" evidence="8">
    <location>
        <position position="164"/>
    </location>
    <ligand>
        <name>IMP</name>
        <dbReference type="ChEBI" id="CHEBI:58053"/>
        <note>ligand shared between dimeric partners</note>
    </ligand>
</feature>
<feature type="binding site" evidence="8">
    <location>
        <begin position="49"/>
        <end position="55"/>
    </location>
    <ligand>
        <name>GTP</name>
        <dbReference type="ChEBI" id="CHEBI:37565"/>
    </ligand>
</feature>
<dbReference type="PROSITE" id="PS00513">
    <property type="entry name" value="ADENYLOSUCCIN_SYN_2"/>
    <property type="match status" value="1"/>
</dbReference>
<gene>
    <name evidence="8" type="primary">purA</name>
    <name evidence="11" type="ORF">P689_122304</name>
</gene>
<feature type="binding site" evidence="8">
    <location>
        <begin position="367"/>
        <end position="369"/>
    </location>
    <ligand>
        <name>GTP</name>
        <dbReference type="ChEBI" id="CHEBI:37565"/>
    </ligand>
</feature>
<dbReference type="UniPathway" id="UPA00075">
    <property type="reaction ID" value="UER00335"/>
</dbReference>
<comment type="caution">
    <text evidence="11">The sequence shown here is derived from an EMBL/GenBank/DDBJ whole genome shotgun (WGS) entry which is preliminary data.</text>
</comment>
<evidence type="ECO:0000256" key="7">
    <source>
        <dbReference type="ARBA" id="ARBA00023134"/>
    </source>
</evidence>
<dbReference type="InterPro" id="IPR042110">
    <property type="entry name" value="Adenylosuccinate_synth_dom2"/>
</dbReference>
<dbReference type="FunFam" id="3.90.170.10:FF:000001">
    <property type="entry name" value="Adenylosuccinate synthetase"/>
    <property type="match status" value="1"/>
</dbReference>
<comment type="pathway">
    <text evidence="8 10">Purine metabolism; AMP biosynthesis via de novo pathway; AMP from IMP: step 1/2.</text>
</comment>
<dbReference type="PATRIC" id="fig|1401651.3.peg.569"/>
<accession>A0A0C1RZV2</accession>
<evidence type="ECO:0000256" key="8">
    <source>
        <dbReference type="HAMAP-Rule" id="MF_00011"/>
    </source>
</evidence>
<reference evidence="11 12" key="1">
    <citation type="journal article" date="2014" name="G3 (Bethesda)">
        <title>Genome sequence of Candidatus Riesia pediculischaeffi, endosymbiont of chimpanzee lice, and genomic comparison of recently acquired endosymbionts from human and chimpanzee lice.</title>
        <authorList>
            <person name="Boyd B.M."/>
            <person name="Allen J.M."/>
            <person name="de Crecy-Lagard V."/>
            <person name="Reed D.L."/>
        </authorList>
    </citation>
    <scope>NUCLEOTIDE SEQUENCE [LARGE SCALE GENOMIC DNA]</scope>
    <source>
        <strain evidence="11 12">PTSU</strain>
    </source>
</reference>
<keyword evidence="4 8" id="KW-0547">Nucleotide-binding</keyword>
<feature type="binding site" evidence="8">
    <location>
        <begin position="335"/>
        <end position="341"/>
    </location>
    <ligand>
        <name>substrate</name>
    </ligand>
</feature>
<name>A0A0C1RZV2_9ENTR</name>
<feature type="binding site" evidence="8">
    <location>
        <position position="77"/>
    </location>
    <ligand>
        <name>Mg(2+)</name>
        <dbReference type="ChEBI" id="CHEBI:18420"/>
    </ligand>
</feature>
<comment type="similarity">
    <text evidence="8 10">Belongs to the adenylosuccinate synthetase family.</text>
</comment>
<dbReference type="EC" id="6.3.4.4" evidence="8 10"/>
<keyword evidence="8" id="KW-0963">Cytoplasm</keyword>
<keyword evidence="7 8" id="KW-0342">GTP-binding</keyword>
<dbReference type="SUPFAM" id="SSF52540">
    <property type="entry name" value="P-loop containing nucleoside triphosphate hydrolases"/>
    <property type="match status" value="1"/>
</dbReference>
<dbReference type="GO" id="GO:0046040">
    <property type="term" value="P:IMP metabolic process"/>
    <property type="evidence" value="ECO:0007669"/>
    <property type="project" value="TreeGrafter"/>
</dbReference>
<organism evidence="11 12">
    <name type="scientific">Candidatus Riesia pediculischaeffi PTSU</name>
    <dbReference type="NCBI Taxonomy" id="1401651"/>
    <lineage>
        <taxon>Bacteria</taxon>
        <taxon>Pseudomonadati</taxon>
        <taxon>Pseudomonadota</taxon>
        <taxon>Gammaproteobacteria</taxon>
        <taxon>Enterobacterales</taxon>
        <taxon>Enterobacteriaceae</taxon>
        <taxon>Candidatus Riesia</taxon>
    </lineage>
</organism>
<dbReference type="InterPro" id="IPR027417">
    <property type="entry name" value="P-loop_NTPase"/>
</dbReference>
<dbReference type="Gene3D" id="3.90.170.10">
    <property type="entry name" value="Adenylosuccinate Synthetase, subunit A, domain 3"/>
    <property type="match status" value="1"/>
</dbReference>
<comment type="subcellular location">
    <subcellularLocation>
        <location evidence="8">Cytoplasm</location>
    </subcellularLocation>
</comment>
<comment type="cofactor">
    <cofactor evidence="8">
        <name>Mg(2+)</name>
        <dbReference type="ChEBI" id="CHEBI:18420"/>
    </cofactor>
    <text evidence="8">Binds 1 Mg(2+) ion per subunit.</text>
</comment>
<keyword evidence="2 8" id="KW-0436">Ligase</keyword>
<dbReference type="Proteomes" id="UP000054529">
    <property type="component" value="Unassembled WGS sequence"/>
</dbReference>
<dbReference type="InterPro" id="IPR001114">
    <property type="entry name" value="Adenylosuccinate_synthetase"/>
</dbReference>
<dbReference type="GO" id="GO:0000287">
    <property type="term" value="F:magnesium ion binding"/>
    <property type="evidence" value="ECO:0007669"/>
    <property type="project" value="UniProtKB-UniRule"/>
</dbReference>
<dbReference type="HOGENOM" id="CLU_029848_0_0_6"/>
<evidence type="ECO:0000256" key="2">
    <source>
        <dbReference type="ARBA" id="ARBA00022598"/>
    </source>
</evidence>
<dbReference type="InterPro" id="IPR033128">
    <property type="entry name" value="Adenylosuccin_syn_Lys_AS"/>
</dbReference>
<dbReference type="CDD" id="cd03108">
    <property type="entry name" value="AdSS"/>
    <property type="match status" value="1"/>
</dbReference>
<dbReference type="InterPro" id="IPR018220">
    <property type="entry name" value="Adenylosuccin_syn_GTP-bd"/>
</dbReference>
<dbReference type="GO" id="GO:0005737">
    <property type="term" value="C:cytoplasm"/>
    <property type="evidence" value="ECO:0007669"/>
    <property type="project" value="UniProtKB-SubCell"/>
</dbReference>
<feature type="binding site" description="in other chain" evidence="8">
    <location>
        <position position="259"/>
    </location>
    <ligand>
        <name>IMP</name>
        <dbReference type="ChEBI" id="CHEBI:58053"/>
        <note>ligand shared between dimeric partners</note>
    </ligand>
</feature>
<feature type="binding site" evidence="8">
    <location>
        <position position="50"/>
    </location>
    <ligand>
        <name>Mg(2+)</name>
        <dbReference type="ChEBI" id="CHEBI:18420"/>
    </ligand>
</feature>
<feature type="binding site" evidence="8">
    <location>
        <begin position="450"/>
        <end position="452"/>
    </location>
    <ligand>
        <name>GTP</name>
        <dbReference type="ChEBI" id="CHEBI:37565"/>
    </ligand>
</feature>
<keyword evidence="5 8" id="KW-0658">Purine biosynthesis</keyword>
<dbReference type="HAMAP" id="MF_00011">
    <property type="entry name" value="Adenylosucc_synth"/>
    <property type="match status" value="1"/>
</dbReference>
<sequence>MKLFIHVGMDEMKNVDSSSFQDRVFHKSVSDDGEDKMNNSIVILGVQWGDEGKGKIVDLMTKYSKYVVRYHGGDNAGHTVILNRKKIILHTIPSGILHEGVLNIIANGVMISVKSLIKELTCLQSHGISVKNGLAISESCFLILPHHVAIDRAREASKGKIGTTLRGIGPAYEDKVARRGLKLSDILHMTSFEARLKEIIDFHNFQLIHYYHSSSIGYQETLEEIISCSEVILEMIEDVSEILNRAHDNFEPVIYEGAQGTMLDIDQGTYPYVTSSNTTSGGVSSGSGIGPKRCMGHILGVMKAYSTRVGSGPFPTELHGSIGELLRKRGMEYGSTTGRPRRVGWIDVVMINKSVQCNSISSFCLTKLDVLDGMERIKICTSYRDREGKEIDKIPSSLEAWKDIEPVYEILPGWKGKVYKIRDYRFLPEEAIRYVRRIEELTGVSVYIISTGPSREDSIIIKNPFYC</sequence>
<dbReference type="Gene3D" id="3.40.440.10">
    <property type="entry name" value="Adenylosuccinate Synthetase, subunit A, domain 1"/>
    <property type="match status" value="1"/>
</dbReference>
<feature type="binding site" description="in other chain" evidence="8">
    <location>
        <position position="339"/>
    </location>
    <ligand>
        <name>IMP</name>
        <dbReference type="ChEBI" id="CHEBI:58053"/>
        <note>ligand shared between dimeric partners</note>
    </ligand>
</feature>
<evidence type="ECO:0000256" key="4">
    <source>
        <dbReference type="ARBA" id="ARBA00022741"/>
    </source>
</evidence>
<evidence type="ECO:0000313" key="11">
    <source>
        <dbReference type="EMBL" id="KIE63822.1"/>
    </source>
</evidence>
<evidence type="ECO:0000256" key="3">
    <source>
        <dbReference type="ARBA" id="ARBA00022723"/>
    </source>
</evidence>
<comment type="catalytic activity">
    <reaction evidence="8 10">
        <text>IMP + L-aspartate + GTP = N(6)-(1,2-dicarboxyethyl)-AMP + GDP + phosphate + 2 H(+)</text>
        <dbReference type="Rhea" id="RHEA:15753"/>
        <dbReference type="ChEBI" id="CHEBI:15378"/>
        <dbReference type="ChEBI" id="CHEBI:29991"/>
        <dbReference type="ChEBI" id="CHEBI:37565"/>
        <dbReference type="ChEBI" id="CHEBI:43474"/>
        <dbReference type="ChEBI" id="CHEBI:57567"/>
        <dbReference type="ChEBI" id="CHEBI:58053"/>
        <dbReference type="ChEBI" id="CHEBI:58189"/>
        <dbReference type="EC" id="6.3.4.4"/>
    </reaction>
</comment>
<dbReference type="GO" id="GO:0004019">
    <property type="term" value="F:adenylosuccinate synthase activity"/>
    <property type="evidence" value="ECO:0007669"/>
    <property type="project" value="UniProtKB-UniRule"/>
</dbReference>
<dbReference type="PANTHER" id="PTHR11846">
    <property type="entry name" value="ADENYLOSUCCINATE SYNTHETASE"/>
    <property type="match status" value="1"/>
</dbReference>
<feature type="binding site" description="in other chain" evidence="8">
    <location>
        <begin position="75"/>
        <end position="78"/>
    </location>
    <ligand>
        <name>IMP</name>
        <dbReference type="ChEBI" id="CHEBI:58053"/>
        <note>ligand shared between dimeric partners</note>
    </ligand>
</feature>
<keyword evidence="6 8" id="KW-0460">Magnesium</keyword>
<dbReference type="Pfam" id="PF00709">
    <property type="entry name" value="Adenylsucc_synt"/>
    <property type="match status" value="1"/>
</dbReference>
<feature type="active site" description="Proton donor" evidence="8">
    <location>
        <position position="78"/>
    </location>
</feature>
<evidence type="ECO:0000256" key="6">
    <source>
        <dbReference type="ARBA" id="ARBA00022842"/>
    </source>
</evidence>
<feature type="binding site" evidence="8">
    <location>
        <begin position="77"/>
        <end position="79"/>
    </location>
    <ligand>
        <name>GTP</name>
        <dbReference type="ChEBI" id="CHEBI:37565"/>
    </ligand>
</feature>
<dbReference type="SMART" id="SM00788">
    <property type="entry name" value="Adenylsucc_synt"/>
    <property type="match status" value="1"/>
</dbReference>
<evidence type="ECO:0000313" key="12">
    <source>
        <dbReference type="Proteomes" id="UP000054529"/>
    </source>
</evidence>
<dbReference type="FunFam" id="1.10.300.10:FF:000001">
    <property type="entry name" value="Adenylosuccinate synthetase"/>
    <property type="match status" value="1"/>
</dbReference>
<feature type="binding site" evidence="8">
    <location>
        <position position="341"/>
    </location>
    <ligand>
        <name>GTP</name>
        <dbReference type="ChEBI" id="CHEBI:37565"/>
    </ligand>
</feature>
<dbReference type="GO" id="GO:0044208">
    <property type="term" value="P:'de novo' AMP biosynthetic process"/>
    <property type="evidence" value="ECO:0007669"/>
    <property type="project" value="UniProtKB-UniRule"/>
</dbReference>
<feature type="binding site" description="in other chain" evidence="8">
    <location>
        <position position="274"/>
    </location>
    <ligand>
        <name>IMP</name>
        <dbReference type="ChEBI" id="CHEBI:58053"/>
        <note>ligand shared between dimeric partners</note>
    </ligand>
</feature>
<dbReference type="GO" id="GO:0005525">
    <property type="term" value="F:GTP binding"/>
    <property type="evidence" value="ECO:0007669"/>
    <property type="project" value="UniProtKB-UniRule"/>
</dbReference>
<dbReference type="Gene3D" id="1.10.300.10">
    <property type="entry name" value="Adenylosuccinate Synthetase, subunit A, domain 2"/>
    <property type="match status" value="1"/>
</dbReference>
<dbReference type="NCBIfam" id="NF002223">
    <property type="entry name" value="PRK01117.1"/>
    <property type="match status" value="1"/>
</dbReference>
<dbReference type="InterPro" id="IPR042111">
    <property type="entry name" value="Adenylosuccinate_synth_dom3"/>
</dbReference>
<dbReference type="PANTHER" id="PTHR11846:SF0">
    <property type="entry name" value="ADENYLOSUCCINATE SYNTHETASE"/>
    <property type="match status" value="1"/>
</dbReference>
<comment type="subunit">
    <text evidence="1 8">Homodimer.</text>
</comment>
<evidence type="ECO:0000256" key="1">
    <source>
        <dbReference type="ARBA" id="ARBA00011738"/>
    </source>
</evidence>
<comment type="function">
    <text evidence="8">Plays an important role in the de novo pathway of purine nucleotide biosynthesis. Catalyzes the first committed step in the biosynthesis of AMP from IMP.</text>
</comment>
<feature type="active site" evidence="9">
    <location>
        <position position="175"/>
    </location>
</feature>
<proteinExistence type="inferred from homology"/>